<feature type="domain" description="HTH asnC-type" evidence="4">
    <location>
        <begin position="1"/>
        <end position="62"/>
    </location>
</feature>
<dbReference type="SMART" id="SM00344">
    <property type="entry name" value="HTH_ASNC"/>
    <property type="match status" value="1"/>
</dbReference>
<keyword evidence="1" id="KW-0805">Transcription regulation</keyword>
<evidence type="ECO:0000256" key="1">
    <source>
        <dbReference type="ARBA" id="ARBA00023015"/>
    </source>
</evidence>
<gene>
    <name evidence="5" type="ORF">CJ198_06965</name>
</gene>
<dbReference type="PRINTS" id="PR00033">
    <property type="entry name" value="HTHASNC"/>
</dbReference>
<dbReference type="GO" id="GO:0043200">
    <property type="term" value="P:response to amino acid"/>
    <property type="evidence" value="ECO:0007669"/>
    <property type="project" value="TreeGrafter"/>
</dbReference>
<comment type="caution">
    <text evidence="5">The sequence shown here is derived from an EMBL/GenBank/DDBJ whole genome shotgun (WGS) entry which is preliminary data.</text>
</comment>
<evidence type="ECO:0000313" key="5">
    <source>
        <dbReference type="EMBL" id="PMB98107.1"/>
    </source>
</evidence>
<protein>
    <submittedName>
        <fullName evidence="5">ArsR family transcriptional regulator</fullName>
    </submittedName>
</protein>
<evidence type="ECO:0000256" key="2">
    <source>
        <dbReference type="ARBA" id="ARBA00023125"/>
    </source>
</evidence>
<dbReference type="InterPro" id="IPR036388">
    <property type="entry name" value="WH-like_DNA-bd_sf"/>
</dbReference>
<dbReference type="InterPro" id="IPR019887">
    <property type="entry name" value="Tscrpt_reg_AsnC/Lrp_C"/>
</dbReference>
<dbReference type="SUPFAM" id="SSF54909">
    <property type="entry name" value="Dimeric alpha+beta barrel"/>
    <property type="match status" value="1"/>
</dbReference>
<dbReference type="RefSeq" id="WP_102161904.1">
    <property type="nucleotide sequence ID" value="NZ_PNFZ01000003.1"/>
</dbReference>
<dbReference type="PROSITE" id="PS50956">
    <property type="entry name" value="HTH_ASNC_2"/>
    <property type="match status" value="1"/>
</dbReference>
<evidence type="ECO:0000313" key="6">
    <source>
        <dbReference type="Proteomes" id="UP000235703"/>
    </source>
</evidence>
<reference evidence="5 6" key="1">
    <citation type="submission" date="2017-09" db="EMBL/GenBank/DDBJ databases">
        <title>Bacterial strain isolated from the female urinary microbiota.</title>
        <authorList>
            <person name="Thomas-White K."/>
            <person name="Kumar N."/>
            <person name="Forster S."/>
            <person name="Putonti C."/>
            <person name="Lawley T."/>
            <person name="Wolfe A.J."/>
        </authorList>
    </citation>
    <scope>NUCLEOTIDE SEQUENCE [LARGE SCALE GENOMIC DNA]</scope>
    <source>
        <strain evidence="5 6">UMB0680</strain>
    </source>
</reference>
<accession>A0A2N6PHF7</accession>
<dbReference type="Pfam" id="PF13412">
    <property type="entry name" value="HTH_24"/>
    <property type="match status" value="1"/>
</dbReference>
<sequence length="146" mass="16303">MDTIDRAIIDHLALDGRLNNTELADRVGLTPSPCLRRVRRLEAEGVITGYHARIDPAAIDRACEVIVHVDMGTKTKQIAETFEGELIDCDEVIELRRMFGNPDYLVRIAVKDLEAAEHFISQVLTGIDGVERVSSHITMKVLKAPR</sequence>
<keyword evidence="2" id="KW-0238">DNA-binding</keyword>
<keyword evidence="3" id="KW-0804">Transcription</keyword>
<dbReference type="GO" id="GO:0043565">
    <property type="term" value="F:sequence-specific DNA binding"/>
    <property type="evidence" value="ECO:0007669"/>
    <property type="project" value="InterPro"/>
</dbReference>
<dbReference type="PANTHER" id="PTHR30154:SF34">
    <property type="entry name" value="TRANSCRIPTIONAL REGULATOR AZLB"/>
    <property type="match status" value="1"/>
</dbReference>
<dbReference type="Gene3D" id="3.30.70.920">
    <property type="match status" value="1"/>
</dbReference>
<dbReference type="InterPro" id="IPR011991">
    <property type="entry name" value="ArsR-like_HTH"/>
</dbReference>
<dbReference type="OrthoDB" id="166264at2"/>
<organism evidence="5 6">
    <name type="scientific">Brevibacterium luteolum</name>
    <dbReference type="NCBI Taxonomy" id="199591"/>
    <lineage>
        <taxon>Bacteria</taxon>
        <taxon>Bacillati</taxon>
        <taxon>Actinomycetota</taxon>
        <taxon>Actinomycetes</taxon>
        <taxon>Micrococcales</taxon>
        <taxon>Brevibacteriaceae</taxon>
        <taxon>Brevibacterium</taxon>
    </lineage>
</organism>
<dbReference type="InterPro" id="IPR019888">
    <property type="entry name" value="Tscrpt_reg_AsnC-like"/>
</dbReference>
<dbReference type="InterPro" id="IPR011008">
    <property type="entry name" value="Dimeric_a/b-barrel"/>
</dbReference>
<name>A0A2N6PHF7_9MICO</name>
<dbReference type="Pfam" id="PF01037">
    <property type="entry name" value="AsnC_trans_reg"/>
    <property type="match status" value="1"/>
</dbReference>
<dbReference type="CDD" id="cd00090">
    <property type="entry name" value="HTH_ARSR"/>
    <property type="match status" value="1"/>
</dbReference>
<keyword evidence="6" id="KW-1185">Reference proteome</keyword>
<evidence type="ECO:0000259" key="4">
    <source>
        <dbReference type="PROSITE" id="PS50956"/>
    </source>
</evidence>
<dbReference type="GO" id="GO:0005829">
    <property type="term" value="C:cytosol"/>
    <property type="evidence" value="ECO:0007669"/>
    <property type="project" value="TreeGrafter"/>
</dbReference>
<dbReference type="InterPro" id="IPR000485">
    <property type="entry name" value="AsnC-type_HTH_dom"/>
</dbReference>
<dbReference type="EMBL" id="PNFZ01000003">
    <property type="protein sequence ID" value="PMB98107.1"/>
    <property type="molecule type" value="Genomic_DNA"/>
</dbReference>
<evidence type="ECO:0000256" key="3">
    <source>
        <dbReference type="ARBA" id="ARBA00023163"/>
    </source>
</evidence>
<dbReference type="PANTHER" id="PTHR30154">
    <property type="entry name" value="LEUCINE-RESPONSIVE REGULATORY PROTEIN"/>
    <property type="match status" value="1"/>
</dbReference>
<dbReference type="Proteomes" id="UP000235703">
    <property type="component" value="Unassembled WGS sequence"/>
</dbReference>
<dbReference type="AlphaFoldDB" id="A0A2N6PHF7"/>
<dbReference type="InterPro" id="IPR036390">
    <property type="entry name" value="WH_DNA-bd_sf"/>
</dbReference>
<dbReference type="SUPFAM" id="SSF46785">
    <property type="entry name" value="Winged helix' DNA-binding domain"/>
    <property type="match status" value="1"/>
</dbReference>
<dbReference type="Gene3D" id="1.10.10.10">
    <property type="entry name" value="Winged helix-like DNA-binding domain superfamily/Winged helix DNA-binding domain"/>
    <property type="match status" value="1"/>
</dbReference>
<proteinExistence type="predicted"/>